<feature type="transmembrane region" description="Helical" evidence="7">
    <location>
        <begin position="116"/>
        <end position="138"/>
    </location>
</feature>
<keyword evidence="4 7" id="KW-1133">Transmembrane helix</keyword>
<evidence type="ECO:0000313" key="8">
    <source>
        <dbReference type="EMBL" id="SFI81863.1"/>
    </source>
</evidence>
<evidence type="ECO:0000256" key="4">
    <source>
        <dbReference type="ARBA" id="ARBA00022989"/>
    </source>
</evidence>
<dbReference type="RefSeq" id="WP_092052085.1">
    <property type="nucleotide sequence ID" value="NZ_FOQD01000012.1"/>
</dbReference>
<dbReference type="InterPro" id="IPR034294">
    <property type="entry name" value="Aquaporin_transptr"/>
</dbReference>
<organism evidence="8 9">
    <name type="scientific">Planctomicrobium piriforme</name>
    <dbReference type="NCBI Taxonomy" id="1576369"/>
    <lineage>
        <taxon>Bacteria</taxon>
        <taxon>Pseudomonadati</taxon>
        <taxon>Planctomycetota</taxon>
        <taxon>Planctomycetia</taxon>
        <taxon>Planctomycetales</taxon>
        <taxon>Planctomycetaceae</taxon>
        <taxon>Planctomicrobium</taxon>
    </lineage>
</organism>
<evidence type="ECO:0000256" key="6">
    <source>
        <dbReference type="RuleBase" id="RU000477"/>
    </source>
</evidence>
<gene>
    <name evidence="8" type="ORF">SAMN05421753_112200</name>
</gene>
<feature type="transmembrane region" description="Helical" evidence="7">
    <location>
        <begin position="145"/>
        <end position="166"/>
    </location>
</feature>
<protein>
    <submittedName>
        <fullName evidence="8">Aquaporin Z</fullName>
    </submittedName>
</protein>
<dbReference type="Proteomes" id="UP000199518">
    <property type="component" value="Unassembled WGS sequence"/>
</dbReference>
<dbReference type="GO" id="GO:0015267">
    <property type="term" value="F:channel activity"/>
    <property type="evidence" value="ECO:0007669"/>
    <property type="project" value="InterPro"/>
</dbReference>
<feature type="transmembrane region" description="Helical" evidence="7">
    <location>
        <begin position="186"/>
        <end position="204"/>
    </location>
</feature>
<dbReference type="InterPro" id="IPR000425">
    <property type="entry name" value="MIP"/>
</dbReference>
<comment type="similarity">
    <text evidence="6">Belongs to the MIP/aquaporin (TC 1.A.8) family.</text>
</comment>
<keyword evidence="2 6" id="KW-0813">Transport</keyword>
<dbReference type="InterPro" id="IPR022357">
    <property type="entry name" value="MIP_CS"/>
</dbReference>
<dbReference type="GO" id="GO:0016020">
    <property type="term" value="C:membrane"/>
    <property type="evidence" value="ECO:0007669"/>
    <property type="project" value="UniProtKB-SubCell"/>
</dbReference>
<dbReference type="PRINTS" id="PR00783">
    <property type="entry name" value="MINTRINSICP"/>
</dbReference>
<accession>A0A1I3LAR9</accession>
<evidence type="ECO:0000256" key="1">
    <source>
        <dbReference type="ARBA" id="ARBA00004141"/>
    </source>
</evidence>
<reference evidence="9" key="1">
    <citation type="submission" date="2016-10" db="EMBL/GenBank/DDBJ databases">
        <authorList>
            <person name="Varghese N."/>
            <person name="Submissions S."/>
        </authorList>
    </citation>
    <scope>NUCLEOTIDE SEQUENCE [LARGE SCALE GENOMIC DNA]</scope>
    <source>
        <strain evidence="9">DSM 26348</strain>
    </source>
</reference>
<dbReference type="Gene3D" id="1.20.1080.10">
    <property type="entry name" value="Glycerol uptake facilitator protein"/>
    <property type="match status" value="1"/>
</dbReference>
<feature type="transmembrane region" description="Helical" evidence="7">
    <location>
        <begin position="32"/>
        <end position="52"/>
    </location>
</feature>
<dbReference type="PROSITE" id="PS00221">
    <property type="entry name" value="MIP"/>
    <property type="match status" value="1"/>
</dbReference>
<dbReference type="PANTHER" id="PTHR45724">
    <property type="entry name" value="AQUAPORIN NIP2-1"/>
    <property type="match status" value="1"/>
</dbReference>
<evidence type="ECO:0000256" key="5">
    <source>
        <dbReference type="ARBA" id="ARBA00023136"/>
    </source>
</evidence>
<evidence type="ECO:0000256" key="7">
    <source>
        <dbReference type="SAM" id="Phobius"/>
    </source>
</evidence>
<keyword evidence="9" id="KW-1185">Reference proteome</keyword>
<dbReference type="EMBL" id="FOQD01000012">
    <property type="protein sequence ID" value="SFI81863.1"/>
    <property type="molecule type" value="Genomic_DNA"/>
</dbReference>
<dbReference type="AlphaFoldDB" id="A0A1I3LAR9"/>
<proteinExistence type="inferred from homology"/>
<dbReference type="STRING" id="1576369.SAMN05421753_112200"/>
<comment type="subcellular location">
    <subcellularLocation>
        <location evidence="1">Membrane</location>
        <topology evidence="1">Multi-pass membrane protein</topology>
    </subcellularLocation>
</comment>
<evidence type="ECO:0000256" key="2">
    <source>
        <dbReference type="ARBA" id="ARBA00022448"/>
    </source>
</evidence>
<name>A0A1I3LAR9_9PLAN</name>
<evidence type="ECO:0000256" key="3">
    <source>
        <dbReference type="ARBA" id="ARBA00022692"/>
    </source>
</evidence>
<dbReference type="PANTHER" id="PTHR45724:SF13">
    <property type="entry name" value="AQUAPORIN NIP1-1-RELATED"/>
    <property type="match status" value="1"/>
</dbReference>
<dbReference type="InterPro" id="IPR023271">
    <property type="entry name" value="Aquaporin-like"/>
</dbReference>
<keyword evidence="3 6" id="KW-0812">Transmembrane</keyword>
<dbReference type="OrthoDB" id="9807293at2"/>
<keyword evidence="5 7" id="KW-0472">Membrane</keyword>
<feature type="transmembrane region" description="Helical" evidence="7">
    <location>
        <begin position="82"/>
        <end position="101"/>
    </location>
</feature>
<dbReference type="Pfam" id="PF00230">
    <property type="entry name" value="MIP"/>
    <property type="match status" value="1"/>
</dbReference>
<sequence length="219" mass="23227">MRRLTAEFLGAFAIVFMGTGAAVVNHVSGGDVTHVGVSLVFGLVVMAMIYALGDISGAHMNPAVSIAFWADGRFQWQWLPGYITAQIFGALFGSVLLRIMFWDQSSLGETLPAGPWWQSFIFEAVMTFILMLVVLCVSTGAKEKGIMAGAAIGAVIAFEALCGGPISGASMNPARSLAPALVTMKLQYLWVYLLAPTLGALLAVPVGKFLQPKPQDDVA</sequence>
<evidence type="ECO:0000313" key="9">
    <source>
        <dbReference type="Proteomes" id="UP000199518"/>
    </source>
</evidence>
<dbReference type="SUPFAM" id="SSF81338">
    <property type="entry name" value="Aquaporin-like"/>
    <property type="match status" value="1"/>
</dbReference>